<gene>
    <name evidence="6" type="ORF">CP960_12205</name>
</gene>
<dbReference type="GO" id="GO:0046872">
    <property type="term" value="F:metal ion binding"/>
    <property type="evidence" value="ECO:0007669"/>
    <property type="project" value="UniProtKB-KW"/>
</dbReference>
<evidence type="ECO:0000256" key="4">
    <source>
        <dbReference type="PROSITE-ProRule" id="PRU00433"/>
    </source>
</evidence>
<keyword evidence="1 4" id="KW-0349">Heme</keyword>
<keyword evidence="2 4" id="KW-0479">Metal-binding</keyword>
<name>A0A2N1J025_9BACT</name>
<dbReference type="SUPFAM" id="SSF46626">
    <property type="entry name" value="Cytochrome c"/>
    <property type="match status" value="1"/>
</dbReference>
<evidence type="ECO:0000256" key="1">
    <source>
        <dbReference type="ARBA" id="ARBA00022617"/>
    </source>
</evidence>
<comment type="caution">
    <text evidence="6">The sequence shown here is derived from an EMBL/GenBank/DDBJ whole genome shotgun (WGS) entry which is preliminary data.</text>
</comment>
<keyword evidence="7" id="KW-1185">Reference proteome</keyword>
<dbReference type="InterPro" id="IPR036909">
    <property type="entry name" value="Cyt_c-like_dom_sf"/>
</dbReference>
<evidence type="ECO:0000259" key="5">
    <source>
        <dbReference type="PROSITE" id="PS51007"/>
    </source>
</evidence>
<dbReference type="GO" id="GO:0009055">
    <property type="term" value="F:electron transfer activity"/>
    <property type="evidence" value="ECO:0007669"/>
    <property type="project" value="InterPro"/>
</dbReference>
<dbReference type="PROSITE" id="PS51257">
    <property type="entry name" value="PROKAR_LIPOPROTEIN"/>
    <property type="match status" value="1"/>
</dbReference>
<sequence>MKTALISSFVAILLLTGCEQKIEQNNTNEVAPVEKTEEKPVQEDDLINKIKNTSENITAKVGEASKQIKEIINKTSKEVGEEASIVTEEVVKKGSEVTKEVQKEVEKSADKIEKSINNIIKSSNSTKGEQLFLKCAGCHGQKGELKALGKSEIIQGWDKQRTIDALNGYKNDTYGKAMKGVMKSQVLSLSDSDIEAMAEYISTL</sequence>
<dbReference type="InterPro" id="IPR009056">
    <property type="entry name" value="Cyt_c-like_dom"/>
</dbReference>
<dbReference type="Gene3D" id="1.10.760.10">
    <property type="entry name" value="Cytochrome c-like domain"/>
    <property type="match status" value="1"/>
</dbReference>
<reference evidence="6 7" key="1">
    <citation type="submission" date="2017-09" db="EMBL/GenBank/DDBJ databases">
        <title>Genomics of the genus Arcobacter.</title>
        <authorList>
            <person name="Perez-Cataluna A."/>
            <person name="Figueras M.J."/>
            <person name="Salas-Masso N."/>
        </authorList>
    </citation>
    <scope>NUCLEOTIDE SEQUENCE [LARGE SCALE GENOMIC DNA]</scope>
    <source>
        <strain evidence="6 7">DSM 18005</strain>
    </source>
</reference>
<evidence type="ECO:0000313" key="6">
    <source>
        <dbReference type="EMBL" id="PKI79892.1"/>
    </source>
</evidence>
<dbReference type="AlphaFoldDB" id="A0A2N1J025"/>
<dbReference type="GO" id="GO:0020037">
    <property type="term" value="F:heme binding"/>
    <property type="evidence" value="ECO:0007669"/>
    <property type="project" value="InterPro"/>
</dbReference>
<dbReference type="RefSeq" id="WP_101185764.1">
    <property type="nucleotide sequence ID" value="NZ_CP031218.1"/>
</dbReference>
<dbReference type="Pfam" id="PF00034">
    <property type="entry name" value="Cytochrom_C"/>
    <property type="match status" value="1"/>
</dbReference>
<proteinExistence type="predicted"/>
<evidence type="ECO:0000256" key="2">
    <source>
        <dbReference type="ARBA" id="ARBA00022723"/>
    </source>
</evidence>
<dbReference type="OrthoDB" id="5340148at2"/>
<dbReference type="Proteomes" id="UP000233248">
    <property type="component" value="Unassembled WGS sequence"/>
</dbReference>
<accession>A0A2N1J025</accession>
<protein>
    <recommendedName>
        <fullName evidence="5">Cytochrome c domain-containing protein</fullName>
    </recommendedName>
</protein>
<feature type="domain" description="Cytochrome c" evidence="5">
    <location>
        <begin position="123"/>
        <end position="204"/>
    </location>
</feature>
<dbReference type="PROSITE" id="PS51007">
    <property type="entry name" value="CYTC"/>
    <property type="match status" value="1"/>
</dbReference>
<organism evidence="6 7">
    <name type="scientific">Malaciobacter halophilus</name>
    <dbReference type="NCBI Taxonomy" id="197482"/>
    <lineage>
        <taxon>Bacteria</taxon>
        <taxon>Pseudomonadati</taxon>
        <taxon>Campylobacterota</taxon>
        <taxon>Epsilonproteobacteria</taxon>
        <taxon>Campylobacterales</taxon>
        <taxon>Arcobacteraceae</taxon>
        <taxon>Malaciobacter</taxon>
    </lineage>
</organism>
<evidence type="ECO:0000256" key="3">
    <source>
        <dbReference type="ARBA" id="ARBA00023004"/>
    </source>
</evidence>
<evidence type="ECO:0000313" key="7">
    <source>
        <dbReference type="Proteomes" id="UP000233248"/>
    </source>
</evidence>
<dbReference type="KEGG" id="ahs:AHALO_2119"/>
<dbReference type="EMBL" id="NXIF01000052">
    <property type="protein sequence ID" value="PKI79892.1"/>
    <property type="molecule type" value="Genomic_DNA"/>
</dbReference>
<keyword evidence="3 4" id="KW-0408">Iron</keyword>